<organism evidence="2 3">
    <name type="scientific">Diploscapter pachys</name>
    <dbReference type="NCBI Taxonomy" id="2018661"/>
    <lineage>
        <taxon>Eukaryota</taxon>
        <taxon>Metazoa</taxon>
        <taxon>Ecdysozoa</taxon>
        <taxon>Nematoda</taxon>
        <taxon>Chromadorea</taxon>
        <taxon>Rhabditida</taxon>
        <taxon>Rhabditina</taxon>
        <taxon>Rhabditomorpha</taxon>
        <taxon>Rhabditoidea</taxon>
        <taxon>Rhabditidae</taxon>
        <taxon>Diploscapter</taxon>
    </lineage>
</organism>
<dbReference type="SUPFAM" id="SSF54427">
    <property type="entry name" value="NTF2-like"/>
    <property type="match status" value="1"/>
</dbReference>
<dbReference type="Gene3D" id="3.10.450.50">
    <property type="match status" value="1"/>
</dbReference>
<feature type="chain" id="PRO_5013285376" description="DUF4440 domain-containing protein" evidence="1">
    <location>
        <begin position="18"/>
        <end position="145"/>
    </location>
</feature>
<dbReference type="PANTHER" id="PTHR31664">
    <property type="entry name" value="PROTEIN CBG16427"/>
    <property type="match status" value="1"/>
</dbReference>
<proteinExistence type="predicted"/>
<dbReference type="PANTHER" id="PTHR31664:SF3">
    <property type="entry name" value="DUF4440 DOMAIN-CONTAINING PROTEIN"/>
    <property type="match status" value="1"/>
</dbReference>
<keyword evidence="1" id="KW-0732">Signal</keyword>
<reference evidence="2 3" key="1">
    <citation type="journal article" date="2017" name="Curr. Biol.">
        <title>Genome architecture and evolution of a unichromosomal asexual nematode.</title>
        <authorList>
            <person name="Fradin H."/>
            <person name="Zegar C."/>
            <person name="Gutwein M."/>
            <person name="Lucas J."/>
            <person name="Kovtun M."/>
            <person name="Corcoran D."/>
            <person name="Baugh L.R."/>
            <person name="Kiontke K."/>
            <person name="Gunsalus K."/>
            <person name="Fitch D.H."/>
            <person name="Piano F."/>
        </authorList>
    </citation>
    <scope>NUCLEOTIDE SEQUENCE [LARGE SCALE GENOMIC DNA]</scope>
    <source>
        <strain evidence="2">PF1309</strain>
    </source>
</reference>
<dbReference type="PROSITE" id="PS51257">
    <property type="entry name" value="PROKAR_LIPOPROTEIN"/>
    <property type="match status" value="1"/>
</dbReference>
<evidence type="ECO:0008006" key="4">
    <source>
        <dbReference type="Google" id="ProtNLM"/>
    </source>
</evidence>
<gene>
    <name evidence="2" type="ORF">WR25_11767</name>
</gene>
<evidence type="ECO:0000313" key="3">
    <source>
        <dbReference type="Proteomes" id="UP000218231"/>
    </source>
</evidence>
<dbReference type="OrthoDB" id="5813464at2759"/>
<dbReference type="EMBL" id="LIAE01010141">
    <property type="protein sequence ID" value="PAV66224.1"/>
    <property type="molecule type" value="Genomic_DNA"/>
</dbReference>
<name>A0A2A2JX18_9BILA</name>
<evidence type="ECO:0000313" key="2">
    <source>
        <dbReference type="EMBL" id="PAV66224.1"/>
    </source>
</evidence>
<dbReference type="Proteomes" id="UP000218231">
    <property type="component" value="Unassembled WGS sequence"/>
</dbReference>
<dbReference type="InterPro" id="IPR032710">
    <property type="entry name" value="NTF2-like_dom_sf"/>
</dbReference>
<keyword evidence="3" id="KW-1185">Reference proteome</keyword>
<comment type="caution">
    <text evidence="2">The sequence shown here is derived from an EMBL/GenBank/DDBJ whole genome shotgun (WGS) entry which is preliminary data.</text>
</comment>
<accession>A0A2A2JX18</accession>
<dbReference type="AlphaFoldDB" id="A0A2A2JX18"/>
<sequence length="145" mass="17142">MRLFLVLFVTIVGLSCANRGRSNVVKDLFRTYSQRVYNKEYDLVRLMYHDNAVTVEKGKRSYYGPDAIAKAIKMYHDDLGVSKTLNTNEQFIELSNDFVYYQSDYESELKDQNIRGTYWQIWKKSNDGPWKIIHDEFSIDKDDDN</sequence>
<feature type="signal peptide" evidence="1">
    <location>
        <begin position="1"/>
        <end position="17"/>
    </location>
</feature>
<evidence type="ECO:0000256" key="1">
    <source>
        <dbReference type="SAM" id="SignalP"/>
    </source>
</evidence>
<protein>
    <recommendedName>
        <fullName evidence="4">DUF4440 domain-containing protein</fullName>
    </recommendedName>
</protein>